<dbReference type="PANTHER" id="PTHR11092:SF0">
    <property type="entry name" value="EPIMERASE FAMILY PROTEIN SDR39U1"/>
    <property type="match status" value="1"/>
</dbReference>
<dbReference type="RefSeq" id="WP_231008625.1">
    <property type="nucleotide sequence ID" value="NZ_JAJNEC010000008.1"/>
</dbReference>
<dbReference type="Pfam" id="PF08338">
    <property type="entry name" value="DUF1731"/>
    <property type="match status" value="1"/>
</dbReference>
<dbReference type="EMBL" id="JAJNEC010000008">
    <property type="protein sequence ID" value="MCD2426035.1"/>
    <property type="molecule type" value="Genomic_DNA"/>
</dbReference>
<dbReference type="SUPFAM" id="SSF51735">
    <property type="entry name" value="NAD(P)-binding Rossmann-fold domains"/>
    <property type="match status" value="1"/>
</dbReference>
<keyword evidence="5" id="KW-1185">Reference proteome</keyword>
<evidence type="ECO:0000256" key="1">
    <source>
        <dbReference type="ARBA" id="ARBA00009353"/>
    </source>
</evidence>
<dbReference type="CDD" id="cd05242">
    <property type="entry name" value="SDR_a8"/>
    <property type="match status" value="1"/>
</dbReference>
<feature type="domain" description="DUF1731" evidence="3">
    <location>
        <begin position="244"/>
        <end position="293"/>
    </location>
</feature>
<dbReference type="Pfam" id="PF01370">
    <property type="entry name" value="Epimerase"/>
    <property type="match status" value="1"/>
</dbReference>
<reference evidence="4 5" key="1">
    <citation type="submission" date="2021-11" db="EMBL/GenBank/DDBJ databases">
        <title>Genomic of Niabella pedocola.</title>
        <authorList>
            <person name="Wu T."/>
        </authorList>
    </citation>
    <scope>NUCLEOTIDE SEQUENCE [LARGE SCALE GENOMIC DNA]</scope>
    <source>
        <strain evidence="4 5">JCM 31011</strain>
    </source>
</reference>
<evidence type="ECO:0000259" key="3">
    <source>
        <dbReference type="Pfam" id="PF08338"/>
    </source>
</evidence>
<dbReference type="Proteomes" id="UP001199816">
    <property type="component" value="Unassembled WGS sequence"/>
</dbReference>
<dbReference type="InterPro" id="IPR036291">
    <property type="entry name" value="NAD(P)-bd_dom_sf"/>
</dbReference>
<comment type="caution">
    <text evidence="4">The sequence shown here is derived from an EMBL/GenBank/DDBJ whole genome shotgun (WGS) entry which is preliminary data.</text>
</comment>
<dbReference type="InterPro" id="IPR010099">
    <property type="entry name" value="SDR39U1"/>
</dbReference>
<evidence type="ECO:0000313" key="5">
    <source>
        <dbReference type="Proteomes" id="UP001199816"/>
    </source>
</evidence>
<dbReference type="PANTHER" id="PTHR11092">
    <property type="entry name" value="SUGAR NUCLEOTIDE EPIMERASE RELATED"/>
    <property type="match status" value="1"/>
</dbReference>
<accession>A0ABS8PYB4</accession>
<dbReference type="InterPro" id="IPR013549">
    <property type="entry name" value="DUF1731"/>
</dbReference>
<organism evidence="4 5">
    <name type="scientific">Niabella pedocola</name>
    <dbReference type="NCBI Taxonomy" id="1752077"/>
    <lineage>
        <taxon>Bacteria</taxon>
        <taxon>Pseudomonadati</taxon>
        <taxon>Bacteroidota</taxon>
        <taxon>Chitinophagia</taxon>
        <taxon>Chitinophagales</taxon>
        <taxon>Chitinophagaceae</taxon>
        <taxon>Niabella</taxon>
    </lineage>
</organism>
<comment type="similarity">
    <text evidence="1">Belongs to the NAD(P)-dependent epimerase/dehydratase family. SDR39U1 subfamily.</text>
</comment>
<protein>
    <submittedName>
        <fullName evidence="4">TIGR01777 family oxidoreductase</fullName>
    </submittedName>
</protein>
<dbReference type="Gene3D" id="3.40.50.720">
    <property type="entry name" value="NAD(P)-binding Rossmann-like Domain"/>
    <property type="match status" value="1"/>
</dbReference>
<name>A0ABS8PYB4_9BACT</name>
<feature type="domain" description="NAD-dependent epimerase/dehydratase" evidence="2">
    <location>
        <begin position="5"/>
        <end position="216"/>
    </location>
</feature>
<dbReference type="InterPro" id="IPR001509">
    <property type="entry name" value="Epimerase_deHydtase"/>
</dbReference>
<proteinExistence type="inferred from homology"/>
<sequence length="297" mass="33420">MKSKIVIAGGSGFIGQYLVKRFREEGYEVLLISRGASYITWSDTDKIRTALEGAEALINLAGKSVDCRYTNANKQAILESRVTSTEQLQRAVDQCIRPPKLWINSSTATIYRHATDRAMDERSGEIGTGFSVHVARAWEQAFFKTPTPHTRKIALRTAIVLGMGGGVMQPYSNLVRFGLGGVQGTGQQVFSWIHIEDVYRVIRFMMEHPLPEGVYNTAAPFPVLNKQFMQALRERIKPFVYFSTPEWLLKLGATLIGTETELVLKSRWVVPHKLQEAGFLFKYPTITEALDAIFIQE</sequence>
<gene>
    <name evidence="4" type="ORF">LQ567_24840</name>
</gene>
<evidence type="ECO:0000313" key="4">
    <source>
        <dbReference type="EMBL" id="MCD2426035.1"/>
    </source>
</evidence>
<dbReference type="NCBIfam" id="TIGR01777">
    <property type="entry name" value="yfcH"/>
    <property type="match status" value="1"/>
</dbReference>
<evidence type="ECO:0000259" key="2">
    <source>
        <dbReference type="Pfam" id="PF01370"/>
    </source>
</evidence>